<dbReference type="Gene3D" id="1.10.510.10">
    <property type="entry name" value="Transferase(Phosphotransferase) domain 1"/>
    <property type="match status" value="1"/>
</dbReference>
<dbReference type="InterPro" id="IPR000719">
    <property type="entry name" value="Prot_kinase_dom"/>
</dbReference>
<comment type="catalytic activity">
    <reaction evidence="12 13">
        <text>L-seryl-[protein] + ATP = O-phospho-L-seryl-[protein] + ADP + H(+)</text>
        <dbReference type="Rhea" id="RHEA:17989"/>
        <dbReference type="Rhea" id="RHEA-COMP:9863"/>
        <dbReference type="Rhea" id="RHEA-COMP:11604"/>
        <dbReference type="ChEBI" id="CHEBI:15378"/>
        <dbReference type="ChEBI" id="CHEBI:29999"/>
        <dbReference type="ChEBI" id="CHEBI:30616"/>
        <dbReference type="ChEBI" id="CHEBI:83421"/>
        <dbReference type="ChEBI" id="CHEBI:456216"/>
        <dbReference type="EC" id="2.7.11.1"/>
    </reaction>
</comment>
<dbReference type="CDD" id="cd00028">
    <property type="entry name" value="B_lectin"/>
    <property type="match status" value="1"/>
</dbReference>
<evidence type="ECO:0000313" key="20">
    <source>
        <dbReference type="Proteomes" id="UP000515124"/>
    </source>
</evidence>
<accession>A0A6P5SF87</accession>
<dbReference type="InterPro" id="IPR000858">
    <property type="entry name" value="S_locus_glycoprot_dom"/>
</dbReference>
<dbReference type="SMART" id="SM00473">
    <property type="entry name" value="PAN_AP"/>
    <property type="match status" value="1"/>
</dbReference>
<keyword evidence="15" id="KW-0812">Transmembrane</keyword>
<feature type="domain" description="Apple" evidence="19">
    <location>
        <begin position="337"/>
        <end position="415"/>
    </location>
</feature>
<keyword evidence="7 13" id="KW-0418">Kinase</keyword>
<keyword evidence="15" id="KW-1133">Transmembrane helix</keyword>
<dbReference type="Pfam" id="PF01453">
    <property type="entry name" value="B_lectin"/>
    <property type="match status" value="1"/>
</dbReference>
<keyword evidence="9" id="KW-1015">Disulfide bond</keyword>
<keyword evidence="5 16" id="KW-0732">Signal</keyword>
<dbReference type="Pfam" id="PF00954">
    <property type="entry name" value="S_locus_glycop"/>
    <property type="match status" value="1"/>
</dbReference>
<keyword evidence="6 13" id="KW-0547">Nucleotide-binding</keyword>
<keyword evidence="20" id="KW-1185">Reference proteome</keyword>
<dbReference type="InterPro" id="IPR001480">
    <property type="entry name" value="Bulb-type_lectin_dom"/>
</dbReference>
<evidence type="ECO:0000256" key="13">
    <source>
        <dbReference type="PIRNR" id="PIRNR000641"/>
    </source>
</evidence>
<evidence type="ECO:0000256" key="6">
    <source>
        <dbReference type="ARBA" id="ARBA00022741"/>
    </source>
</evidence>
<comment type="catalytic activity">
    <reaction evidence="11 13">
        <text>L-threonyl-[protein] + ATP = O-phospho-L-threonyl-[protein] + ADP + H(+)</text>
        <dbReference type="Rhea" id="RHEA:46608"/>
        <dbReference type="Rhea" id="RHEA-COMP:11060"/>
        <dbReference type="Rhea" id="RHEA-COMP:11605"/>
        <dbReference type="ChEBI" id="CHEBI:15378"/>
        <dbReference type="ChEBI" id="CHEBI:30013"/>
        <dbReference type="ChEBI" id="CHEBI:30616"/>
        <dbReference type="ChEBI" id="CHEBI:61977"/>
        <dbReference type="ChEBI" id="CHEBI:456216"/>
        <dbReference type="EC" id="2.7.11.1"/>
    </reaction>
</comment>
<protein>
    <recommendedName>
        <fullName evidence="13">Receptor-like serine/threonine-protein kinase</fullName>
        <ecNumber evidence="13">2.7.11.1</ecNumber>
    </recommendedName>
</protein>
<evidence type="ECO:0000256" key="5">
    <source>
        <dbReference type="ARBA" id="ARBA00022729"/>
    </source>
</evidence>
<evidence type="ECO:0000256" key="9">
    <source>
        <dbReference type="ARBA" id="ARBA00023157"/>
    </source>
</evidence>
<evidence type="ECO:0000256" key="7">
    <source>
        <dbReference type="ARBA" id="ARBA00022777"/>
    </source>
</evidence>
<dbReference type="SUPFAM" id="SSF51110">
    <property type="entry name" value="alpha-D-mannose-specific plant lectins"/>
    <property type="match status" value="1"/>
</dbReference>
<dbReference type="SMART" id="SM00220">
    <property type="entry name" value="S_TKc"/>
    <property type="match status" value="1"/>
</dbReference>
<dbReference type="PROSITE" id="PS50011">
    <property type="entry name" value="PROTEIN_KINASE_DOM"/>
    <property type="match status" value="1"/>
</dbReference>
<organism evidence="20 21">
    <name type="scientific">Prunus avium</name>
    <name type="common">Cherry</name>
    <name type="synonym">Cerasus avium</name>
    <dbReference type="NCBI Taxonomy" id="42229"/>
    <lineage>
        <taxon>Eukaryota</taxon>
        <taxon>Viridiplantae</taxon>
        <taxon>Streptophyta</taxon>
        <taxon>Embryophyta</taxon>
        <taxon>Tracheophyta</taxon>
        <taxon>Spermatophyta</taxon>
        <taxon>Magnoliopsida</taxon>
        <taxon>eudicotyledons</taxon>
        <taxon>Gunneridae</taxon>
        <taxon>Pentapetalae</taxon>
        <taxon>rosids</taxon>
        <taxon>fabids</taxon>
        <taxon>Rosales</taxon>
        <taxon>Rosaceae</taxon>
        <taxon>Amygdaloideae</taxon>
        <taxon>Amygdaleae</taxon>
        <taxon>Prunus</taxon>
    </lineage>
</organism>
<evidence type="ECO:0000256" key="11">
    <source>
        <dbReference type="ARBA" id="ARBA00047899"/>
    </source>
</evidence>
<dbReference type="PANTHER" id="PTHR27002:SF841">
    <property type="entry name" value="RECEPTOR-LIKE SERINE_THREONINE-PROTEIN KINASE"/>
    <property type="match status" value="1"/>
</dbReference>
<dbReference type="FunFam" id="1.10.510.10:FF:000060">
    <property type="entry name" value="G-type lectin S-receptor-like serine/threonine-protein kinase"/>
    <property type="match status" value="1"/>
</dbReference>
<dbReference type="InterPro" id="IPR011009">
    <property type="entry name" value="Kinase-like_dom_sf"/>
</dbReference>
<dbReference type="PANTHER" id="PTHR27002">
    <property type="entry name" value="RECEPTOR-LIKE SERINE/THREONINE-PROTEIN KINASE SD1-8"/>
    <property type="match status" value="1"/>
</dbReference>
<evidence type="ECO:0000256" key="2">
    <source>
        <dbReference type="ARBA" id="ARBA00022475"/>
    </source>
</evidence>
<dbReference type="InterPro" id="IPR003609">
    <property type="entry name" value="Pan_app"/>
</dbReference>
<dbReference type="FunFam" id="3.30.200.20:FF:000195">
    <property type="entry name" value="G-type lectin S-receptor-like serine/threonine-protein kinase"/>
    <property type="match status" value="1"/>
</dbReference>
<evidence type="ECO:0000256" key="15">
    <source>
        <dbReference type="SAM" id="Phobius"/>
    </source>
</evidence>
<dbReference type="GeneID" id="110758109"/>
<feature type="transmembrane region" description="Helical" evidence="15">
    <location>
        <begin position="432"/>
        <end position="453"/>
    </location>
</feature>
<evidence type="ECO:0000259" key="17">
    <source>
        <dbReference type="PROSITE" id="PS50011"/>
    </source>
</evidence>
<keyword evidence="8 13" id="KW-0067">ATP-binding</keyword>
<reference evidence="21" key="1">
    <citation type="submission" date="2025-08" db="UniProtKB">
        <authorList>
            <consortium name="RefSeq"/>
        </authorList>
    </citation>
    <scope>IDENTIFICATION</scope>
</reference>
<keyword evidence="3 13" id="KW-0723">Serine/threonine-protein kinase</keyword>
<keyword evidence="4 13" id="KW-0808">Transferase</keyword>
<feature type="domain" description="Bulb-type lectin" evidence="18">
    <location>
        <begin position="19"/>
        <end position="143"/>
    </location>
</feature>
<evidence type="ECO:0000256" key="14">
    <source>
        <dbReference type="SAM" id="MobiDB-lite"/>
    </source>
</evidence>
<feature type="compositionally biased region" description="Low complexity" evidence="14">
    <location>
        <begin position="791"/>
        <end position="800"/>
    </location>
</feature>
<dbReference type="SUPFAM" id="SSF56112">
    <property type="entry name" value="Protein kinase-like (PK-like)"/>
    <property type="match status" value="1"/>
</dbReference>
<dbReference type="KEGG" id="pavi:110758109"/>
<dbReference type="Gene3D" id="3.30.200.20">
    <property type="entry name" value="Phosphorylase Kinase, domain 1"/>
    <property type="match status" value="1"/>
</dbReference>
<keyword evidence="2" id="KW-1003">Cell membrane</keyword>
<comment type="subcellular location">
    <subcellularLocation>
        <location evidence="1">Cell membrane</location>
        <topology evidence="1">Single-pass type I membrane protein</topology>
    </subcellularLocation>
</comment>
<evidence type="ECO:0000256" key="4">
    <source>
        <dbReference type="ARBA" id="ARBA00022679"/>
    </source>
</evidence>
<gene>
    <name evidence="21" type="primary">LOC110758109</name>
</gene>
<dbReference type="Pfam" id="PF07714">
    <property type="entry name" value="PK_Tyr_Ser-Thr"/>
    <property type="match status" value="1"/>
</dbReference>
<feature type="signal peptide" evidence="16">
    <location>
        <begin position="1"/>
        <end position="18"/>
    </location>
</feature>
<dbReference type="PIRSF" id="PIRSF000641">
    <property type="entry name" value="SRK"/>
    <property type="match status" value="1"/>
</dbReference>
<dbReference type="PROSITE" id="PS50927">
    <property type="entry name" value="BULB_LECTIN"/>
    <property type="match status" value="1"/>
</dbReference>
<sequence>MEWLFLCLVTLLLSLCTSQDNLVPGKSVTENQTLTCITGTFALGFFRPENSTKYFFGIWYNTIPDTPVVWVANRESPLDSPGVFMLSGDGNLVVLDGMTRKLIWSSNASVPASAMKATTGLLMDSGNLELRYKGNILWQSFDHPFDTMLPGMKLSVNKRTSKQGLLTSWSALGDPRPGKFTAGIDPKVPRQIITWKENATYWKSAVYFGKDAKTYFRNPSGTFFFIAHNIDIDEIYFSYGVSDNSVILRSVLNPNGMLVLLLWQWKDDISTWRQVWGEPENKCDFYARCGPDGACDKNSNPLSSQCKCLKSFRIKFHKQWAMRDWPGGCVREKALTCDKGEGFSKFERMKLPDHSVLLGNKSTRECESECLKKCSCTAYAYSNVTEGSTTSCLAWFGDLMDLVENHGLGQTIYICVHRSNQDGKGHGDKRTLVIAIVSATAGLFTIIFGYFLWKKTLREDGRIGGRKSQTLSNISAGGGNNDTELPLFDLRSILAATDNFSEANKLGEGGFGPVYKGTLLENQDVAIKRLSKKSGQGHQEFMNELKLIAKLQHTNLVRLLGCCIEDEEMILIYEYMPNRSLDKILFEPSENTKLDWGKRFRIIEGIAQGLLYIHKYSRLKIIHRDLKASNVLLDGTMNPKISDFGMARIFEINEIEANTKRVVGTYGYMSPEYALFGHFSEKLDVFSFGVLLLEIVSGKRNAAFYSVEHSQTLAGWAWELWKEGRGLEMIDASVRETYQPHEALRCIHVGLLCVQEADRPTMSSVIHMLQSNEASSLPPTKEPAFSRHRNSSAVGSSSQTSASFSNNVVTISMPEGR</sequence>
<feature type="domain" description="Protein kinase" evidence="17">
    <location>
        <begin position="500"/>
        <end position="785"/>
    </location>
</feature>
<proteinExistence type="inferred from homology"/>
<evidence type="ECO:0000256" key="12">
    <source>
        <dbReference type="ARBA" id="ARBA00048679"/>
    </source>
</evidence>
<dbReference type="SMART" id="SM00108">
    <property type="entry name" value="B_lectin"/>
    <property type="match status" value="1"/>
</dbReference>
<dbReference type="EC" id="2.7.11.1" evidence="13"/>
<comment type="similarity">
    <text evidence="13">Belongs to the protein kinase superfamily. Ser/Thr protein kinase family.</text>
</comment>
<dbReference type="GO" id="GO:0048544">
    <property type="term" value="P:recognition of pollen"/>
    <property type="evidence" value="ECO:0007669"/>
    <property type="project" value="InterPro"/>
</dbReference>
<dbReference type="AlphaFoldDB" id="A0A6P5SF87"/>
<feature type="chain" id="PRO_5028214080" description="Receptor-like serine/threonine-protein kinase" evidence="16">
    <location>
        <begin position="19"/>
        <end position="817"/>
    </location>
</feature>
<dbReference type="GO" id="GO:0005886">
    <property type="term" value="C:plasma membrane"/>
    <property type="evidence" value="ECO:0007669"/>
    <property type="project" value="UniProtKB-SubCell"/>
</dbReference>
<dbReference type="PROSITE" id="PS50948">
    <property type="entry name" value="PAN"/>
    <property type="match status" value="1"/>
</dbReference>
<keyword evidence="15" id="KW-0472">Membrane</keyword>
<evidence type="ECO:0000256" key="3">
    <source>
        <dbReference type="ARBA" id="ARBA00022527"/>
    </source>
</evidence>
<dbReference type="InterPro" id="IPR036426">
    <property type="entry name" value="Bulb-type_lectin_dom_sf"/>
</dbReference>
<dbReference type="RefSeq" id="XP_021815590.1">
    <property type="nucleotide sequence ID" value="XM_021959898.1"/>
</dbReference>
<dbReference type="Pfam" id="PF08276">
    <property type="entry name" value="PAN_2"/>
    <property type="match status" value="1"/>
</dbReference>
<evidence type="ECO:0000256" key="16">
    <source>
        <dbReference type="SAM" id="SignalP"/>
    </source>
</evidence>
<dbReference type="CDD" id="cd14066">
    <property type="entry name" value="STKc_IRAK"/>
    <property type="match status" value="1"/>
</dbReference>
<name>A0A6P5SF87_PRUAV</name>
<dbReference type="CDD" id="cd01098">
    <property type="entry name" value="PAN_AP_plant"/>
    <property type="match status" value="1"/>
</dbReference>
<dbReference type="GO" id="GO:0005524">
    <property type="term" value="F:ATP binding"/>
    <property type="evidence" value="ECO:0007669"/>
    <property type="project" value="UniProtKB-KW"/>
</dbReference>
<dbReference type="InterPro" id="IPR008271">
    <property type="entry name" value="Ser/Thr_kinase_AS"/>
</dbReference>
<evidence type="ECO:0000259" key="18">
    <source>
        <dbReference type="PROSITE" id="PS50927"/>
    </source>
</evidence>
<dbReference type="GO" id="GO:0004674">
    <property type="term" value="F:protein serine/threonine kinase activity"/>
    <property type="evidence" value="ECO:0007669"/>
    <property type="project" value="UniProtKB-KW"/>
</dbReference>
<evidence type="ECO:0000256" key="10">
    <source>
        <dbReference type="ARBA" id="ARBA00023180"/>
    </source>
</evidence>
<keyword evidence="10" id="KW-0325">Glycoprotein</keyword>
<evidence type="ECO:0000256" key="1">
    <source>
        <dbReference type="ARBA" id="ARBA00004251"/>
    </source>
</evidence>
<feature type="region of interest" description="Disordered" evidence="14">
    <location>
        <begin position="772"/>
        <end position="800"/>
    </location>
</feature>
<evidence type="ECO:0000256" key="8">
    <source>
        <dbReference type="ARBA" id="ARBA00022840"/>
    </source>
</evidence>
<dbReference type="PROSITE" id="PS00108">
    <property type="entry name" value="PROTEIN_KINASE_ST"/>
    <property type="match status" value="1"/>
</dbReference>
<evidence type="ECO:0000313" key="21">
    <source>
        <dbReference type="RefSeq" id="XP_021815590.1"/>
    </source>
</evidence>
<dbReference type="Proteomes" id="UP000515124">
    <property type="component" value="Unplaced"/>
</dbReference>
<dbReference type="InterPro" id="IPR001245">
    <property type="entry name" value="Ser-Thr/Tyr_kinase_cat_dom"/>
</dbReference>
<evidence type="ECO:0000259" key="19">
    <source>
        <dbReference type="PROSITE" id="PS50948"/>
    </source>
</evidence>
<dbReference type="Gene3D" id="2.90.10.10">
    <property type="entry name" value="Bulb-type lectin domain"/>
    <property type="match status" value="1"/>
</dbReference>
<dbReference type="InterPro" id="IPR024171">
    <property type="entry name" value="SRK-like_kinase"/>
</dbReference>